<comment type="catalytic activity">
    <reaction evidence="22">
        <text>L-threonyl-[protein] + ATP = O-phospho-L-threonyl-[protein] + ADP + H(+)</text>
        <dbReference type="Rhea" id="RHEA:46608"/>
        <dbReference type="Rhea" id="RHEA-COMP:11060"/>
        <dbReference type="Rhea" id="RHEA-COMP:11605"/>
        <dbReference type="ChEBI" id="CHEBI:15378"/>
        <dbReference type="ChEBI" id="CHEBI:30013"/>
        <dbReference type="ChEBI" id="CHEBI:30616"/>
        <dbReference type="ChEBI" id="CHEBI:61977"/>
        <dbReference type="ChEBI" id="CHEBI:456216"/>
        <dbReference type="EC" id="2.7.11.1"/>
    </reaction>
</comment>
<evidence type="ECO:0000256" key="2">
    <source>
        <dbReference type="ARBA" id="ARBA00004479"/>
    </source>
</evidence>
<dbReference type="InterPro" id="IPR008271">
    <property type="entry name" value="Ser/Thr_kinase_AS"/>
</dbReference>
<evidence type="ECO:0000256" key="4">
    <source>
        <dbReference type="ARBA" id="ARBA00012513"/>
    </source>
</evidence>
<dbReference type="PROSITE" id="PS00107">
    <property type="entry name" value="PROTEIN_KINASE_ATP"/>
    <property type="match status" value="1"/>
</dbReference>
<dbReference type="FunFam" id="1.10.510.10:FF:000358">
    <property type="entry name" value="Putative leucine-rich repeat receptor-like serine/threonine-protein kinase"/>
    <property type="match status" value="1"/>
</dbReference>
<dbReference type="InterPro" id="IPR050647">
    <property type="entry name" value="Plant_LRR-RLKs"/>
</dbReference>
<dbReference type="Gene3D" id="1.10.510.10">
    <property type="entry name" value="Transferase(Phosphotransferase) domain 1"/>
    <property type="match status" value="1"/>
</dbReference>
<evidence type="ECO:0000256" key="24">
    <source>
        <dbReference type="PROSITE-ProRule" id="PRU10141"/>
    </source>
</evidence>
<accession>A0AA39SPB9</accession>
<dbReference type="InterPro" id="IPR000719">
    <property type="entry name" value="Prot_kinase_dom"/>
</dbReference>
<keyword evidence="17 25" id="KW-1133">Transmembrane helix</keyword>
<proteinExistence type="inferred from homology"/>
<keyword evidence="5" id="KW-1003">Cell membrane</keyword>
<comment type="catalytic activity">
    <reaction evidence="23">
        <text>L-seryl-[protein] + ATP = O-phospho-L-seryl-[protein] + ADP + H(+)</text>
        <dbReference type="Rhea" id="RHEA:17989"/>
        <dbReference type="Rhea" id="RHEA-COMP:9863"/>
        <dbReference type="Rhea" id="RHEA-COMP:11604"/>
        <dbReference type="ChEBI" id="CHEBI:15378"/>
        <dbReference type="ChEBI" id="CHEBI:29999"/>
        <dbReference type="ChEBI" id="CHEBI:30616"/>
        <dbReference type="ChEBI" id="CHEBI:83421"/>
        <dbReference type="ChEBI" id="CHEBI:456216"/>
        <dbReference type="EC" id="2.7.11.1"/>
    </reaction>
</comment>
<keyword evidence="29" id="KW-1185">Reference proteome</keyword>
<comment type="caution">
    <text evidence="28">The sequence shown here is derived from an EMBL/GenBank/DDBJ whole genome shotgun (WGS) entry which is preliminary data.</text>
</comment>
<dbReference type="GO" id="GO:0005524">
    <property type="term" value="F:ATP binding"/>
    <property type="evidence" value="ECO:0007669"/>
    <property type="project" value="UniProtKB-UniRule"/>
</dbReference>
<dbReference type="InterPro" id="IPR003591">
    <property type="entry name" value="Leu-rich_rpt_typical-subtyp"/>
</dbReference>
<comment type="similarity">
    <text evidence="3">Belongs to the protein kinase superfamily. Ser/Thr protein kinase family.</text>
</comment>
<dbReference type="PANTHER" id="PTHR48056:SF89">
    <property type="entry name" value="OS06G0585982 PROTEIN"/>
    <property type="match status" value="1"/>
</dbReference>
<dbReference type="FunFam" id="3.80.10.10:FF:000565">
    <property type="entry name" value="Leucine-rich repeat receptor-like kinase protein FLORAL ORGAN NUMBER1"/>
    <property type="match status" value="1"/>
</dbReference>
<evidence type="ECO:0000259" key="27">
    <source>
        <dbReference type="PROSITE" id="PS50011"/>
    </source>
</evidence>
<evidence type="ECO:0000313" key="29">
    <source>
        <dbReference type="Proteomes" id="UP001168877"/>
    </source>
</evidence>
<keyword evidence="12" id="KW-0677">Repeat</keyword>
<keyword evidence="8" id="KW-0433">Leucine-rich repeat</keyword>
<evidence type="ECO:0000256" key="18">
    <source>
        <dbReference type="ARBA" id="ARBA00023136"/>
    </source>
</evidence>
<evidence type="ECO:0000256" key="1">
    <source>
        <dbReference type="ARBA" id="ARBA00004162"/>
    </source>
</evidence>
<evidence type="ECO:0000256" key="14">
    <source>
        <dbReference type="ARBA" id="ARBA00022777"/>
    </source>
</evidence>
<keyword evidence="10 25" id="KW-0812">Transmembrane</keyword>
<reference evidence="28" key="1">
    <citation type="journal article" date="2022" name="Plant J.">
        <title>Strategies of tolerance reflected in two North American maple genomes.</title>
        <authorList>
            <person name="McEvoy S.L."/>
            <person name="Sezen U.U."/>
            <person name="Trouern-Trend A."/>
            <person name="McMahon S.M."/>
            <person name="Schaberg P.G."/>
            <person name="Yang J."/>
            <person name="Wegrzyn J.L."/>
            <person name="Swenson N.G."/>
        </authorList>
    </citation>
    <scope>NUCLEOTIDE SEQUENCE</scope>
    <source>
        <strain evidence="28">NS2018</strain>
    </source>
</reference>
<evidence type="ECO:0000256" key="8">
    <source>
        <dbReference type="ARBA" id="ARBA00022614"/>
    </source>
</evidence>
<evidence type="ECO:0000256" key="5">
    <source>
        <dbReference type="ARBA" id="ARBA00022475"/>
    </source>
</evidence>
<feature type="signal peptide" evidence="26">
    <location>
        <begin position="1"/>
        <end position="23"/>
    </location>
</feature>
<dbReference type="InterPro" id="IPR001611">
    <property type="entry name" value="Leu-rich_rpt"/>
</dbReference>
<keyword evidence="16" id="KW-0832">Ubl conjugation</keyword>
<gene>
    <name evidence="28" type="ORF">LWI29_019416</name>
</gene>
<keyword evidence="11 26" id="KW-0732">Signal</keyword>
<dbReference type="FunFam" id="3.80.10.10:FF:000775">
    <property type="entry name" value="Predicted protein"/>
    <property type="match status" value="1"/>
</dbReference>
<dbReference type="InterPro" id="IPR011009">
    <property type="entry name" value="Kinase-like_dom_sf"/>
</dbReference>
<dbReference type="FunFam" id="3.30.200.20:FF:000432">
    <property type="entry name" value="LRR receptor-like serine/threonine-protein kinase EFR"/>
    <property type="match status" value="1"/>
</dbReference>
<protein>
    <recommendedName>
        <fullName evidence="4">non-specific serine/threonine protein kinase</fullName>
        <ecNumber evidence="4">2.7.11.1</ecNumber>
    </recommendedName>
</protein>
<dbReference type="AlphaFoldDB" id="A0AA39SPB9"/>
<evidence type="ECO:0000256" key="17">
    <source>
        <dbReference type="ARBA" id="ARBA00022989"/>
    </source>
</evidence>
<evidence type="ECO:0000256" key="11">
    <source>
        <dbReference type="ARBA" id="ARBA00022729"/>
    </source>
</evidence>
<evidence type="ECO:0000256" key="9">
    <source>
        <dbReference type="ARBA" id="ARBA00022679"/>
    </source>
</evidence>
<dbReference type="Pfam" id="PF00069">
    <property type="entry name" value="Pkinase"/>
    <property type="match status" value="1"/>
</dbReference>
<name>A0AA39SPB9_ACESA</name>
<keyword evidence="19" id="KW-1015">Disulfide bond</keyword>
<evidence type="ECO:0000256" key="15">
    <source>
        <dbReference type="ARBA" id="ARBA00022840"/>
    </source>
</evidence>
<dbReference type="EC" id="2.7.11.1" evidence="4"/>
<dbReference type="GO" id="GO:0004674">
    <property type="term" value="F:protein serine/threonine kinase activity"/>
    <property type="evidence" value="ECO:0007669"/>
    <property type="project" value="UniProtKB-KW"/>
</dbReference>
<sequence>METSFIGMILMLSLAASFYSTSAKPIFSNETDQMALFAFKDSINEDPLGALSSWNNSIDLCQWHGVKCGRRHQRVVELDLRYQKLAGSISPFIGNLSFLRSINLQENQFRGDIPQELSHLSRLQNLNFTNNTLQGEIPSNLSLCLDLRAIELHFSDLVGKIPAAFGSLSKLTTITLYSNSLHGTIPPSLGNLSLIQLLSLRRNKLEGTIPESIGHLRNLNFFGISENEISGTVPSSLYNISALEALYLVNNQLTGSLPSDIGIMLPNLRRISVGGNQFTGRFPASFSNASRLRILNINTNRFFGPIPVDLGRRLNDLLRLNLGFNNLGTGVVGDLSFVDSLTNCIKLEVLVLISNGFGGVLPNSITNLSTQLRTLLLGDNQFVGNIPTSISNYVNLLSLGLDINHLSGSIPFEIGMLQNLQAISLAENLLSSAIPESIGNLTRTSLLFLEGNNLTGNFPRSLENIKVLQILNLSHNNLGGSVPKTIGFFSSLIRINLAHNSFNGSLPLELGALNNLEELDISNNDLSGELPMTLGSCLKLEVLLMSSNSFNGSIPSSFASLKGLVELDLSHNNLSGTIPIDLQKISFLQNLNLSFNNLEGEMPLKGRFTNTSVISIVGNRNLCRGVPELHLPVCPIHESKKQNNRLGSKVIIIIISVGLCLVILMFVVSIYRKRKPRKAPSETLVGGEFLRVSYDELLKATDGFSLNNLLGVGGFGSVYKGILQQNEKPIAVKVFNLEQQEASESFIIECEALRKIRHRNLLKIITACSSINFEGSDFKALVFEFMQNGSLESWLHPSENITRKLNLTQRLNIAIDVISGLEYLHHHCETPIVHCDLKPSNVLLDEEMIAHVGDFGLAKFLAEDISNPTEQHTNSIAIKGSIGYVAPEYGMGESVSTHGDIYTYGILLLEILTGKRPTDEMFKDGLSLHSFYKMALPDRVMEIVDSCLLILDEELNGQTNRSTGKFKVSKCLISLVRIGVACSTETPHERMGISEIVMELNAIKQAFLGMGIQGQRRARMQLAGQGTSQLDNV</sequence>
<dbReference type="GO" id="GO:0010082">
    <property type="term" value="P:regulation of root meristem growth"/>
    <property type="evidence" value="ECO:0007669"/>
    <property type="project" value="UniProtKB-ARBA"/>
</dbReference>
<dbReference type="InterPro" id="IPR017441">
    <property type="entry name" value="Protein_kinase_ATP_BS"/>
</dbReference>
<dbReference type="Pfam" id="PF08263">
    <property type="entry name" value="LRRNT_2"/>
    <property type="match status" value="1"/>
</dbReference>
<dbReference type="EMBL" id="JAUESC010000380">
    <property type="protein sequence ID" value="KAK0592454.1"/>
    <property type="molecule type" value="Genomic_DNA"/>
</dbReference>
<evidence type="ECO:0000256" key="22">
    <source>
        <dbReference type="ARBA" id="ARBA00047899"/>
    </source>
</evidence>
<evidence type="ECO:0000256" key="19">
    <source>
        <dbReference type="ARBA" id="ARBA00023157"/>
    </source>
</evidence>
<keyword evidence="9" id="KW-0808">Transferase</keyword>
<evidence type="ECO:0000256" key="21">
    <source>
        <dbReference type="ARBA" id="ARBA00023180"/>
    </source>
</evidence>
<evidence type="ECO:0000256" key="12">
    <source>
        <dbReference type="ARBA" id="ARBA00022737"/>
    </source>
</evidence>
<dbReference type="GO" id="GO:0033612">
    <property type="term" value="F:receptor serine/threonine kinase binding"/>
    <property type="evidence" value="ECO:0007669"/>
    <property type="project" value="TreeGrafter"/>
</dbReference>
<evidence type="ECO:0000256" key="7">
    <source>
        <dbReference type="ARBA" id="ARBA00022553"/>
    </source>
</evidence>
<dbReference type="Pfam" id="PF00560">
    <property type="entry name" value="LRR_1"/>
    <property type="match status" value="8"/>
</dbReference>
<keyword evidence="20" id="KW-0675">Receptor</keyword>
<keyword evidence="21" id="KW-0325">Glycoprotein</keyword>
<feature type="chain" id="PRO_5041221773" description="non-specific serine/threonine protein kinase" evidence="26">
    <location>
        <begin position="24"/>
        <end position="1033"/>
    </location>
</feature>
<dbReference type="SMART" id="SM00220">
    <property type="entry name" value="S_TKc"/>
    <property type="match status" value="1"/>
</dbReference>
<reference evidence="28" key="2">
    <citation type="submission" date="2023-06" db="EMBL/GenBank/DDBJ databases">
        <authorList>
            <person name="Swenson N.G."/>
            <person name="Wegrzyn J.L."/>
            <person name="Mcevoy S.L."/>
        </authorList>
    </citation>
    <scope>NUCLEOTIDE SEQUENCE</scope>
    <source>
        <strain evidence="28">NS2018</strain>
        <tissue evidence="28">Leaf</tissue>
    </source>
</reference>
<organism evidence="28 29">
    <name type="scientific">Acer saccharum</name>
    <name type="common">Sugar maple</name>
    <dbReference type="NCBI Taxonomy" id="4024"/>
    <lineage>
        <taxon>Eukaryota</taxon>
        <taxon>Viridiplantae</taxon>
        <taxon>Streptophyta</taxon>
        <taxon>Embryophyta</taxon>
        <taxon>Tracheophyta</taxon>
        <taxon>Spermatophyta</taxon>
        <taxon>Magnoliopsida</taxon>
        <taxon>eudicotyledons</taxon>
        <taxon>Gunneridae</taxon>
        <taxon>Pentapetalae</taxon>
        <taxon>rosids</taxon>
        <taxon>malvids</taxon>
        <taxon>Sapindales</taxon>
        <taxon>Sapindaceae</taxon>
        <taxon>Hippocastanoideae</taxon>
        <taxon>Acereae</taxon>
        <taxon>Acer</taxon>
    </lineage>
</organism>
<dbReference type="GO" id="GO:0010074">
    <property type="term" value="P:maintenance of meristem identity"/>
    <property type="evidence" value="ECO:0007669"/>
    <property type="project" value="UniProtKB-ARBA"/>
</dbReference>
<feature type="domain" description="Protein kinase" evidence="27">
    <location>
        <begin position="704"/>
        <end position="1008"/>
    </location>
</feature>
<dbReference type="PROSITE" id="PS50011">
    <property type="entry name" value="PROTEIN_KINASE_DOM"/>
    <property type="match status" value="1"/>
</dbReference>
<evidence type="ECO:0000256" key="26">
    <source>
        <dbReference type="SAM" id="SignalP"/>
    </source>
</evidence>
<feature type="binding site" evidence="24">
    <location>
        <position position="733"/>
    </location>
    <ligand>
        <name>ATP</name>
        <dbReference type="ChEBI" id="CHEBI:30616"/>
    </ligand>
</feature>
<comment type="subcellular location">
    <subcellularLocation>
        <location evidence="1">Cell membrane</location>
        <topology evidence="1">Single-pass membrane protein</topology>
    </subcellularLocation>
    <subcellularLocation>
        <location evidence="2">Membrane</location>
        <topology evidence="2">Single-pass type I membrane protein</topology>
    </subcellularLocation>
</comment>
<dbReference type="SUPFAM" id="SSF52058">
    <property type="entry name" value="L domain-like"/>
    <property type="match status" value="2"/>
</dbReference>
<evidence type="ECO:0000256" key="16">
    <source>
        <dbReference type="ARBA" id="ARBA00022843"/>
    </source>
</evidence>
<dbReference type="PROSITE" id="PS00108">
    <property type="entry name" value="PROTEIN_KINASE_ST"/>
    <property type="match status" value="1"/>
</dbReference>
<evidence type="ECO:0000256" key="13">
    <source>
        <dbReference type="ARBA" id="ARBA00022741"/>
    </source>
</evidence>
<keyword evidence="14" id="KW-0418">Kinase</keyword>
<keyword evidence="6" id="KW-0723">Serine/threonine-protein kinase</keyword>
<dbReference type="PANTHER" id="PTHR48056">
    <property type="entry name" value="LRR RECEPTOR-LIKE SERINE/THREONINE-PROTEIN KINASE-RELATED"/>
    <property type="match status" value="1"/>
</dbReference>
<dbReference type="Gene3D" id="3.80.10.10">
    <property type="entry name" value="Ribonuclease Inhibitor"/>
    <property type="match status" value="4"/>
</dbReference>
<evidence type="ECO:0000256" key="10">
    <source>
        <dbReference type="ARBA" id="ARBA00022692"/>
    </source>
</evidence>
<evidence type="ECO:0000256" key="3">
    <source>
        <dbReference type="ARBA" id="ARBA00008684"/>
    </source>
</evidence>
<keyword evidence="18 25" id="KW-0472">Membrane</keyword>
<keyword evidence="7" id="KW-0597">Phosphoprotein</keyword>
<keyword evidence="13 24" id="KW-0547">Nucleotide-binding</keyword>
<dbReference type="SMART" id="SM00369">
    <property type="entry name" value="LRR_TYP"/>
    <property type="match status" value="8"/>
</dbReference>
<feature type="transmembrane region" description="Helical" evidence="25">
    <location>
        <begin position="650"/>
        <end position="671"/>
    </location>
</feature>
<evidence type="ECO:0000256" key="6">
    <source>
        <dbReference type="ARBA" id="ARBA00022527"/>
    </source>
</evidence>
<evidence type="ECO:0000256" key="23">
    <source>
        <dbReference type="ARBA" id="ARBA00048679"/>
    </source>
</evidence>
<dbReference type="InterPro" id="IPR032675">
    <property type="entry name" value="LRR_dom_sf"/>
</dbReference>
<dbReference type="InterPro" id="IPR013210">
    <property type="entry name" value="LRR_N_plant-typ"/>
</dbReference>
<evidence type="ECO:0000256" key="20">
    <source>
        <dbReference type="ARBA" id="ARBA00023170"/>
    </source>
</evidence>
<dbReference type="Proteomes" id="UP001168877">
    <property type="component" value="Unassembled WGS sequence"/>
</dbReference>
<evidence type="ECO:0000313" key="28">
    <source>
        <dbReference type="EMBL" id="KAK0592454.1"/>
    </source>
</evidence>
<evidence type="ECO:0000256" key="25">
    <source>
        <dbReference type="SAM" id="Phobius"/>
    </source>
</evidence>
<dbReference type="FunFam" id="3.80.10.10:FF:000288">
    <property type="entry name" value="LRR receptor-like serine/threonine-protein kinase EFR"/>
    <property type="match status" value="1"/>
</dbReference>
<dbReference type="SUPFAM" id="SSF56112">
    <property type="entry name" value="Protein kinase-like (PK-like)"/>
    <property type="match status" value="1"/>
</dbReference>
<dbReference type="Gene3D" id="3.30.200.20">
    <property type="entry name" value="Phosphorylase Kinase, domain 1"/>
    <property type="match status" value="1"/>
</dbReference>
<dbReference type="GO" id="GO:0005886">
    <property type="term" value="C:plasma membrane"/>
    <property type="evidence" value="ECO:0007669"/>
    <property type="project" value="UniProtKB-SubCell"/>
</dbReference>
<keyword evidence="15 24" id="KW-0067">ATP-binding</keyword>